<dbReference type="AlphaFoldDB" id="A0A0M0EE89"/>
<gene>
    <name evidence="1" type="ORF">KOEU_29570</name>
</gene>
<dbReference type="Proteomes" id="UP000037566">
    <property type="component" value="Unassembled WGS sequence"/>
</dbReference>
<dbReference type="RefSeq" id="WP_161804136.1">
    <property type="nucleotide sequence ID" value="NZ_LHUQ01000026.1"/>
</dbReference>
<reference evidence="1" key="1">
    <citation type="submission" date="2015-08" db="EMBL/GenBank/DDBJ databases">
        <title>Draft genome sequence of Komagataeibacter europaeus CECT 8546 a cellulose producer strain from vinegar produced by the traditional method.</title>
        <authorList>
            <person name="Poehlein A."/>
            <person name="Valera M.J."/>
            <person name="Haack F.S."/>
            <person name="Mas A."/>
            <person name="Daniel R."/>
            <person name="Streit W.R."/>
            <person name="Mateo E."/>
        </authorList>
    </citation>
    <scope>NUCLEOTIDE SEQUENCE [LARGE SCALE GENOMIC DNA]</scope>
    <source>
        <strain evidence="1">CECT 8546</strain>
    </source>
</reference>
<evidence type="ECO:0000313" key="1">
    <source>
        <dbReference type="EMBL" id="KON63553.1"/>
    </source>
</evidence>
<name>A0A0M0EE89_KOMEU</name>
<comment type="caution">
    <text evidence="1">The sequence shown here is derived from an EMBL/GenBank/DDBJ whole genome shotgun (WGS) entry which is preliminary data.</text>
</comment>
<proteinExistence type="predicted"/>
<dbReference type="OrthoDB" id="7277848at2"/>
<keyword evidence="2" id="KW-1185">Reference proteome</keyword>
<dbReference type="PATRIC" id="fig|33995.3.peg.3280"/>
<dbReference type="EMBL" id="LHUQ01000026">
    <property type="protein sequence ID" value="KON63553.1"/>
    <property type="molecule type" value="Genomic_DNA"/>
</dbReference>
<evidence type="ECO:0000313" key="2">
    <source>
        <dbReference type="Proteomes" id="UP000037566"/>
    </source>
</evidence>
<sequence>MKARMQELERQKADIMSRMAEAPVDLPDVNPNVSKLYRVKAARLAVRRA</sequence>
<protein>
    <submittedName>
        <fullName evidence="1">Uncharacterized protein</fullName>
    </submittedName>
</protein>
<accession>A0A0M0EE89</accession>
<organism evidence="1 2">
    <name type="scientific">Komagataeibacter europaeus</name>
    <name type="common">Gluconacetobacter europaeus</name>
    <dbReference type="NCBI Taxonomy" id="33995"/>
    <lineage>
        <taxon>Bacteria</taxon>
        <taxon>Pseudomonadati</taxon>
        <taxon>Pseudomonadota</taxon>
        <taxon>Alphaproteobacteria</taxon>
        <taxon>Acetobacterales</taxon>
        <taxon>Acetobacteraceae</taxon>
        <taxon>Komagataeibacter</taxon>
    </lineage>
</organism>
<dbReference type="STRING" id="33995.KOEU_29570"/>